<comment type="caution">
    <text evidence="9">The sequence shown here is derived from an EMBL/GenBank/DDBJ whole genome shotgun (WGS) entry which is preliminary data.</text>
</comment>
<keyword evidence="1 6" id="KW-0645">Protease</keyword>
<dbReference type="PANTHER" id="PTHR11804">
    <property type="entry name" value="PROTEASE M3 THIMET OLIGOPEPTIDASE-RELATED"/>
    <property type="match status" value="1"/>
</dbReference>
<reference evidence="9" key="1">
    <citation type="submission" date="2020-10" db="EMBL/GenBank/DDBJ databases">
        <authorList>
            <person name="Gilroy R."/>
        </authorList>
    </citation>
    <scope>NUCLEOTIDE SEQUENCE</scope>
    <source>
        <strain evidence="9">CHK189-12415</strain>
    </source>
</reference>
<dbReference type="Gene3D" id="1.10.287.830">
    <property type="entry name" value="putative peptidase helix hairpin domain like"/>
    <property type="match status" value="1"/>
</dbReference>
<evidence type="ECO:0000259" key="8">
    <source>
        <dbReference type="Pfam" id="PF08439"/>
    </source>
</evidence>
<accession>A0A9D1DWI8</accession>
<evidence type="ECO:0000256" key="4">
    <source>
        <dbReference type="ARBA" id="ARBA00022833"/>
    </source>
</evidence>
<dbReference type="EMBL" id="DVHA01000085">
    <property type="protein sequence ID" value="HIR60434.1"/>
    <property type="molecule type" value="Genomic_DNA"/>
</dbReference>
<evidence type="ECO:0000256" key="3">
    <source>
        <dbReference type="ARBA" id="ARBA00022801"/>
    </source>
</evidence>
<dbReference type="Gene3D" id="1.10.1370.20">
    <property type="entry name" value="Oligoendopeptidase f, C-terminal domain"/>
    <property type="match status" value="1"/>
</dbReference>
<comment type="similarity">
    <text evidence="6">Belongs to the peptidase M3B family.</text>
</comment>
<dbReference type="GO" id="GO:0046872">
    <property type="term" value="F:metal ion binding"/>
    <property type="evidence" value="ECO:0007669"/>
    <property type="project" value="UniProtKB-UniRule"/>
</dbReference>
<name>A0A9D1DWI8_9FIRM</name>
<feature type="domain" description="Peptidase M3A/M3B catalytic" evidence="7">
    <location>
        <begin position="202"/>
        <end position="579"/>
    </location>
</feature>
<comment type="function">
    <text evidence="6">Has oligopeptidase activity and degrades a variety of small bioactive peptides.</text>
</comment>
<organism evidence="9 10">
    <name type="scientific">Candidatus Faecivivens stercoravium</name>
    <dbReference type="NCBI Taxonomy" id="2840803"/>
    <lineage>
        <taxon>Bacteria</taxon>
        <taxon>Bacillati</taxon>
        <taxon>Bacillota</taxon>
        <taxon>Clostridia</taxon>
        <taxon>Eubacteriales</taxon>
        <taxon>Oscillospiraceae</taxon>
        <taxon>Oscillospiraceae incertae sedis</taxon>
        <taxon>Candidatus Faecivivens</taxon>
    </lineage>
</organism>
<dbReference type="Pfam" id="PF08439">
    <property type="entry name" value="Peptidase_M3_N"/>
    <property type="match status" value="1"/>
</dbReference>
<dbReference type="SUPFAM" id="SSF55486">
    <property type="entry name" value="Metalloproteases ('zincins'), catalytic domain"/>
    <property type="match status" value="1"/>
</dbReference>
<dbReference type="InterPro" id="IPR013647">
    <property type="entry name" value="OligopepF_N_dom"/>
</dbReference>
<keyword evidence="5 6" id="KW-0482">Metalloprotease</keyword>
<dbReference type="AlphaFoldDB" id="A0A9D1DWI8"/>
<dbReference type="GO" id="GO:0004222">
    <property type="term" value="F:metalloendopeptidase activity"/>
    <property type="evidence" value="ECO:0007669"/>
    <property type="project" value="UniProtKB-UniRule"/>
</dbReference>
<reference evidence="9" key="2">
    <citation type="journal article" date="2021" name="PeerJ">
        <title>Extensive microbial diversity within the chicken gut microbiome revealed by metagenomics and culture.</title>
        <authorList>
            <person name="Gilroy R."/>
            <person name="Ravi A."/>
            <person name="Getino M."/>
            <person name="Pursley I."/>
            <person name="Horton D.L."/>
            <person name="Alikhan N.F."/>
            <person name="Baker D."/>
            <person name="Gharbi K."/>
            <person name="Hall N."/>
            <person name="Watson M."/>
            <person name="Adriaenssens E.M."/>
            <person name="Foster-Nyarko E."/>
            <person name="Jarju S."/>
            <person name="Secka A."/>
            <person name="Antonio M."/>
            <person name="Oren A."/>
            <person name="Chaudhuri R.R."/>
            <person name="La Ragione R."/>
            <person name="Hildebrand F."/>
            <person name="Pallen M.J."/>
        </authorList>
    </citation>
    <scope>NUCLEOTIDE SEQUENCE</scope>
    <source>
        <strain evidence="9">CHK189-12415</strain>
    </source>
</reference>
<evidence type="ECO:0000256" key="6">
    <source>
        <dbReference type="RuleBase" id="RU368091"/>
    </source>
</evidence>
<sequence length="594" mass="66941">MEQLKARKEMDPAYTWDFTDLYPSDEAWEQEVAALKAEIPALAALKGTMTSADNLKNLLDRMYAVEERLALAMEYAFFHVSTDNGDPAYQRMQGMVQQLMAEYAGATSFIRPEILAVDEEVLNGWMAGEDMAVYRHIVENISRARAHTLPAEQEALLTQFSKVNGAPDQIASMLMDVDLHYPDVIDENGNPSPLTNGNFGVYRESKSQAVRKDSFEKYMGAYKQYINTLSANYSSQVWLDNAYARIRGYASACEASLDEANVPVKVYDELVENVHAALPDMRRYLELRKEVLGLSTLNMYDLYCPMVEDIDYPMPYEEGKKLVKKALAPLGGRYGQLLDEAFQNHWIDVYENQGKTSGAYSSGVYGHHSFVLLNYTDTLDDAFTLAHELGHAMHSYFSNEAQPYCNSDYFITVAEVASTVNEVLLTKYLLATETDPRRRAYVLNHFLEGFRTTVFRQTLFAEFERQAHDLDQAGTPLTAEGLNKVYHDLNALYYDGAVVNPLQDVEWARIPHFYRAFYVYQYATGFCSAVAIADHILKTGDASDYLKFLSTGGSDYPLNELKIAGVDLTKPDTVQSAMKVFAETVSELEALLKA</sequence>
<dbReference type="InterPro" id="IPR001567">
    <property type="entry name" value="Pept_M3A_M3B_dom"/>
</dbReference>
<dbReference type="NCBIfam" id="TIGR00181">
    <property type="entry name" value="pepF"/>
    <property type="match status" value="1"/>
</dbReference>
<dbReference type="InterPro" id="IPR004438">
    <property type="entry name" value="Peptidase_M3B"/>
</dbReference>
<dbReference type="PANTHER" id="PTHR11804:SF84">
    <property type="entry name" value="SACCHAROLYSIN"/>
    <property type="match status" value="1"/>
</dbReference>
<protein>
    <recommendedName>
        <fullName evidence="6">Oligopeptidase F</fullName>
        <ecNumber evidence="6">3.4.24.-</ecNumber>
    </recommendedName>
</protein>
<dbReference type="GO" id="GO:0006518">
    <property type="term" value="P:peptide metabolic process"/>
    <property type="evidence" value="ECO:0007669"/>
    <property type="project" value="TreeGrafter"/>
</dbReference>
<keyword evidence="2 6" id="KW-0479">Metal-binding</keyword>
<evidence type="ECO:0000313" key="10">
    <source>
        <dbReference type="Proteomes" id="UP000824241"/>
    </source>
</evidence>
<dbReference type="CDD" id="cd09608">
    <property type="entry name" value="M3B_PepF"/>
    <property type="match status" value="1"/>
</dbReference>
<keyword evidence="3 6" id="KW-0378">Hydrolase</keyword>
<evidence type="ECO:0000313" key="9">
    <source>
        <dbReference type="EMBL" id="HIR60434.1"/>
    </source>
</evidence>
<dbReference type="Proteomes" id="UP000824241">
    <property type="component" value="Unassembled WGS sequence"/>
</dbReference>
<evidence type="ECO:0000256" key="5">
    <source>
        <dbReference type="ARBA" id="ARBA00023049"/>
    </source>
</evidence>
<dbReference type="InterPro" id="IPR045090">
    <property type="entry name" value="Pept_M3A_M3B"/>
</dbReference>
<keyword evidence="4 6" id="KW-0862">Zinc</keyword>
<dbReference type="Pfam" id="PF01432">
    <property type="entry name" value="Peptidase_M3"/>
    <property type="match status" value="1"/>
</dbReference>
<evidence type="ECO:0000256" key="1">
    <source>
        <dbReference type="ARBA" id="ARBA00022670"/>
    </source>
</evidence>
<evidence type="ECO:0000259" key="7">
    <source>
        <dbReference type="Pfam" id="PF01432"/>
    </source>
</evidence>
<dbReference type="InterPro" id="IPR042088">
    <property type="entry name" value="OligoPept_F_C"/>
</dbReference>
<comment type="cofactor">
    <cofactor evidence="6">
        <name>Zn(2+)</name>
        <dbReference type="ChEBI" id="CHEBI:29105"/>
    </cofactor>
    <text evidence="6">Binds 1 zinc ion.</text>
</comment>
<evidence type="ECO:0000256" key="2">
    <source>
        <dbReference type="ARBA" id="ARBA00022723"/>
    </source>
</evidence>
<dbReference type="EC" id="3.4.24.-" evidence="6"/>
<proteinExistence type="inferred from homology"/>
<dbReference type="GO" id="GO:0006508">
    <property type="term" value="P:proteolysis"/>
    <property type="evidence" value="ECO:0007669"/>
    <property type="project" value="UniProtKB-KW"/>
</dbReference>
<gene>
    <name evidence="9" type="primary">pepF</name>
    <name evidence="9" type="ORF">IAB37_02505</name>
</gene>
<dbReference type="Gene3D" id="1.20.140.70">
    <property type="entry name" value="Oligopeptidase f, N-terminal domain"/>
    <property type="match status" value="1"/>
</dbReference>
<feature type="domain" description="Oligopeptidase F N-terminal" evidence="8">
    <location>
        <begin position="113"/>
        <end position="180"/>
    </location>
</feature>